<organism evidence="1 2">
    <name type="scientific">Streptomyces alboflavus</name>
    <dbReference type="NCBI Taxonomy" id="67267"/>
    <lineage>
        <taxon>Bacteria</taxon>
        <taxon>Bacillati</taxon>
        <taxon>Actinomycetota</taxon>
        <taxon>Actinomycetes</taxon>
        <taxon>Kitasatosporales</taxon>
        <taxon>Streptomycetaceae</taxon>
        <taxon>Streptomyces</taxon>
    </lineage>
</organism>
<protein>
    <submittedName>
        <fullName evidence="1">Uncharacterized protein</fullName>
    </submittedName>
</protein>
<dbReference type="RefSeq" id="WP_159399588.1">
    <property type="nucleotide sequence ID" value="NZ_CP021748.1"/>
</dbReference>
<dbReference type="OrthoDB" id="4329345at2"/>
<evidence type="ECO:0000313" key="1">
    <source>
        <dbReference type="EMBL" id="ARX85492.1"/>
    </source>
</evidence>
<keyword evidence="2" id="KW-1185">Reference proteome</keyword>
<accession>A0A1Z1WGM9</accession>
<name>A0A1Z1WGM9_9ACTN</name>
<gene>
    <name evidence="1" type="ORF">SMD44_04956</name>
</gene>
<proteinExistence type="predicted"/>
<dbReference type="EMBL" id="CP021748">
    <property type="protein sequence ID" value="ARX85492.1"/>
    <property type="molecule type" value="Genomic_DNA"/>
</dbReference>
<dbReference type="Proteomes" id="UP000195880">
    <property type="component" value="Chromosome"/>
</dbReference>
<sequence length="56" mass="6368">MPRSLRFTGEQKNITFDELEDFVKAARDAGVRGHEEITVAISSSGKIKVLEIEFWD</sequence>
<dbReference type="KEGG" id="salf:SMD44_04956"/>
<dbReference type="AlphaFoldDB" id="A0A1Z1WGM9"/>
<reference evidence="1 2" key="1">
    <citation type="submission" date="2017-05" db="EMBL/GenBank/DDBJ databases">
        <title>Streptomyces alboflavus Genome sequencing and assembly.</title>
        <authorList>
            <person name="Wang Y."/>
            <person name="Du B."/>
            <person name="Ding Y."/>
            <person name="Liu H."/>
            <person name="Hou Q."/>
            <person name="Liu K."/>
            <person name="Wang C."/>
            <person name="Yao L."/>
        </authorList>
    </citation>
    <scope>NUCLEOTIDE SEQUENCE [LARGE SCALE GENOMIC DNA]</scope>
    <source>
        <strain evidence="1 2">MDJK44</strain>
    </source>
</reference>
<evidence type="ECO:0000313" key="2">
    <source>
        <dbReference type="Proteomes" id="UP000195880"/>
    </source>
</evidence>